<evidence type="ECO:0000256" key="2">
    <source>
        <dbReference type="ARBA" id="ARBA00022670"/>
    </source>
</evidence>
<comment type="similarity">
    <text evidence="1">Belongs to the peptidase S1 family.</text>
</comment>
<dbReference type="Pfam" id="PF00089">
    <property type="entry name" value="Trypsin"/>
    <property type="match status" value="1"/>
</dbReference>
<organism evidence="13 14">
    <name type="scientific">Streptomyces jumonjinensis</name>
    <dbReference type="NCBI Taxonomy" id="1945"/>
    <lineage>
        <taxon>Bacteria</taxon>
        <taxon>Bacillati</taxon>
        <taxon>Actinomycetota</taxon>
        <taxon>Actinomycetes</taxon>
        <taxon>Kitasatosporales</taxon>
        <taxon>Streptomycetaceae</taxon>
        <taxon>Streptomyces</taxon>
    </lineage>
</organism>
<protein>
    <submittedName>
        <fullName evidence="13">S1 family peptidase</fullName>
    </submittedName>
</protein>
<dbReference type="InterPro" id="IPR009003">
    <property type="entry name" value="Peptidase_S1_PA"/>
</dbReference>
<evidence type="ECO:0000259" key="11">
    <source>
        <dbReference type="Pfam" id="PF00089"/>
    </source>
</evidence>
<dbReference type="PIRSF" id="PIRSF001134">
    <property type="entry name" value="Streptogrisin"/>
    <property type="match status" value="1"/>
</dbReference>
<feature type="signal peptide" evidence="10">
    <location>
        <begin position="1"/>
        <end position="30"/>
    </location>
</feature>
<gene>
    <name evidence="13" type="ORF">FF041_02585</name>
</gene>
<feature type="active site" description="Charge relay system" evidence="8">
    <location>
        <position position="150"/>
    </location>
</feature>
<feature type="chain" id="PRO_5038590324" evidence="10">
    <location>
        <begin position="31"/>
        <end position="303"/>
    </location>
</feature>
<feature type="disulfide bond" evidence="9">
    <location>
        <begin position="253"/>
        <end position="280"/>
    </location>
</feature>
<dbReference type="OrthoDB" id="8781117at2"/>
<feature type="active site" description="Charge relay system" evidence="8">
    <location>
        <position position="259"/>
    </location>
</feature>
<evidence type="ECO:0000256" key="1">
    <source>
        <dbReference type="ARBA" id="ARBA00007664"/>
    </source>
</evidence>
<evidence type="ECO:0000313" key="13">
    <source>
        <dbReference type="EMBL" id="MQS99125.1"/>
    </source>
</evidence>
<keyword evidence="4" id="KW-0378">Hydrolase</keyword>
<dbReference type="InterPro" id="IPR001316">
    <property type="entry name" value="Pept_S1A_streptogrisin"/>
</dbReference>
<feature type="domain" description="Peptidase S1" evidence="11">
    <location>
        <begin position="120"/>
        <end position="291"/>
    </location>
</feature>
<feature type="active site" description="Charge relay system" evidence="8">
    <location>
        <position position="177"/>
    </location>
</feature>
<reference evidence="13 14" key="1">
    <citation type="submission" date="2019-05" db="EMBL/GenBank/DDBJ databases">
        <title>Comparative genomics and metabolomics analyses of clavulanic acid producing Streptomyces species provides insight into specialized metabolism and evolution of beta-lactam biosynthetic gene clusters.</title>
        <authorList>
            <person name="Moore M.A."/>
            <person name="Cruz-Morales P."/>
            <person name="Barona Gomez F."/>
            <person name="Kapil T."/>
        </authorList>
    </citation>
    <scope>NUCLEOTIDE SEQUENCE [LARGE SCALE GENOMIC DNA]</scope>
    <source>
        <strain evidence="13 14">NRRL 5741</strain>
    </source>
</reference>
<sequence>MKRLLSSGPVAGRVRLAAVTLSLIAVSALAAPTAAADTGDAGDGAKATAVQLARASDGVHDADVGGTAWYTDMKSGKVVVTVDSTVSAAEIAEIRKAAGAQAGRLEIKRTPGELTRFIAGGEAIYSGSVRCSLGFNVVRAGVYYALTAGHCTNGRPNWTFAGGTLGTVVAGQFPTNDYGVIQHANGANADGRVSLYNGTYRDIVNAATPAVGQRIERSGSTTGYQTGTVTALNATVNYGNGQIVYGTIQTNACAQPGDSGGPLFSGETAHGLLSGGSGNCSVGGTTFFEPVVRPLGLYGLSVF</sequence>
<dbReference type="SUPFAM" id="SSF50494">
    <property type="entry name" value="Trypsin-like serine proteases"/>
    <property type="match status" value="1"/>
</dbReference>
<dbReference type="InterPro" id="IPR018114">
    <property type="entry name" value="TRYPSIN_HIS"/>
</dbReference>
<dbReference type="PRINTS" id="PR00861">
    <property type="entry name" value="ALYTICPTASE"/>
</dbReference>
<keyword evidence="2" id="KW-0645">Protease</keyword>
<dbReference type="Proteomes" id="UP000419138">
    <property type="component" value="Unassembled WGS sequence"/>
</dbReference>
<comment type="caution">
    <text evidence="13">The sequence shown here is derived from an EMBL/GenBank/DDBJ whole genome shotgun (WGS) entry which is preliminary data.</text>
</comment>
<evidence type="ECO:0000256" key="4">
    <source>
        <dbReference type="ARBA" id="ARBA00022801"/>
    </source>
</evidence>
<feature type="domain" description="Peptidase S1A alpha-lytic prodomain" evidence="12">
    <location>
        <begin position="49"/>
        <end position="101"/>
    </location>
</feature>
<dbReference type="InterPro" id="IPR001254">
    <property type="entry name" value="Trypsin_dom"/>
</dbReference>
<evidence type="ECO:0000256" key="7">
    <source>
        <dbReference type="ARBA" id="ARBA00023157"/>
    </source>
</evidence>
<evidence type="ECO:0000256" key="10">
    <source>
        <dbReference type="SAM" id="SignalP"/>
    </source>
</evidence>
<dbReference type="InterPro" id="IPR043504">
    <property type="entry name" value="Peptidase_S1_PA_chymotrypsin"/>
</dbReference>
<evidence type="ECO:0000256" key="3">
    <source>
        <dbReference type="ARBA" id="ARBA00022729"/>
    </source>
</evidence>
<dbReference type="InterPro" id="IPR033116">
    <property type="entry name" value="TRYPSIN_SER"/>
</dbReference>
<evidence type="ECO:0000256" key="9">
    <source>
        <dbReference type="PIRSR" id="PIRSR001134-2"/>
    </source>
</evidence>
<evidence type="ECO:0000256" key="6">
    <source>
        <dbReference type="ARBA" id="ARBA00023145"/>
    </source>
</evidence>
<keyword evidence="3 10" id="KW-0732">Signal</keyword>
<name>A0A646KDP9_STRJU</name>
<dbReference type="PROSITE" id="PS00134">
    <property type="entry name" value="TRYPSIN_HIS"/>
    <property type="match status" value="1"/>
</dbReference>
<dbReference type="GO" id="GO:0004252">
    <property type="term" value="F:serine-type endopeptidase activity"/>
    <property type="evidence" value="ECO:0007669"/>
    <property type="project" value="InterPro"/>
</dbReference>
<keyword evidence="6" id="KW-0865">Zymogen</keyword>
<evidence type="ECO:0000256" key="8">
    <source>
        <dbReference type="PIRSR" id="PIRSR001134-1"/>
    </source>
</evidence>
<dbReference type="PROSITE" id="PS00135">
    <property type="entry name" value="TRYPSIN_SER"/>
    <property type="match status" value="1"/>
</dbReference>
<dbReference type="Pfam" id="PF02983">
    <property type="entry name" value="Pro_Al_protease"/>
    <property type="match status" value="1"/>
</dbReference>
<dbReference type="GO" id="GO:0006508">
    <property type="term" value="P:proteolysis"/>
    <property type="evidence" value="ECO:0007669"/>
    <property type="project" value="UniProtKB-KW"/>
</dbReference>
<dbReference type="GO" id="GO:0005576">
    <property type="term" value="C:extracellular region"/>
    <property type="evidence" value="ECO:0007669"/>
    <property type="project" value="InterPro"/>
</dbReference>
<dbReference type="CDD" id="cd21112">
    <property type="entry name" value="alphaLP-like"/>
    <property type="match status" value="1"/>
</dbReference>
<keyword evidence="5" id="KW-0720">Serine protease</keyword>
<dbReference type="EMBL" id="VCLA01000022">
    <property type="protein sequence ID" value="MQS99125.1"/>
    <property type="molecule type" value="Genomic_DNA"/>
</dbReference>
<evidence type="ECO:0000259" key="12">
    <source>
        <dbReference type="Pfam" id="PF02983"/>
    </source>
</evidence>
<dbReference type="Gene3D" id="2.40.10.10">
    <property type="entry name" value="Trypsin-like serine proteases"/>
    <property type="match status" value="2"/>
</dbReference>
<dbReference type="InterPro" id="IPR004236">
    <property type="entry name" value="Pept_S1_alpha_lytic"/>
</dbReference>
<keyword evidence="7 9" id="KW-1015">Disulfide bond</keyword>
<dbReference type="AlphaFoldDB" id="A0A646KDP9"/>
<evidence type="ECO:0000256" key="5">
    <source>
        <dbReference type="ARBA" id="ARBA00022825"/>
    </source>
</evidence>
<keyword evidence="14" id="KW-1185">Reference proteome</keyword>
<feature type="disulfide bond" evidence="9">
    <location>
        <begin position="131"/>
        <end position="151"/>
    </location>
</feature>
<accession>A0A646KDP9</accession>
<proteinExistence type="inferred from homology"/>
<evidence type="ECO:0000313" key="14">
    <source>
        <dbReference type="Proteomes" id="UP000419138"/>
    </source>
</evidence>